<evidence type="ECO:0000313" key="7">
    <source>
        <dbReference type="EMBL" id="COX22086.1"/>
    </source>
</evidence>
<dbReference type="EMBL" id="CGCX01000697">
    <property type="protein sequence ID" value="CFR81891.1"/>
    <property type="molecule type" value="Genomic_DNA"/>
</dbReference>
<evidence type="ECO:0000313" key="14">
    <source>
        <dbReference type="Proteomes" id="UP000046947"/>
    </source>
</evidence>
<evidence type="ECO:0000313" key="13">
    <source>
        <dbReference type="Proteomes" id="UP000046680"/>
    </source>
</evidence>
<dbReference type="EMBL" id="CSAJ01000459">
    <property type="protein sequence ID" value="COW68980.1"/>
    <property type="molecule type" value="Genomic_DNA"/>
</dbReference>
<evidence type="ECO:0000313" key="15">
    <source>
        <dbReference type="Proteomes" id="UP000048289"/>
    </source>
</evidence>
<dbReference type="Proteomes" id="UP000038802">
    <property type="component" value="Unassembled WGS sequence"/>
</dbReference>
<evidence type="ECO:0000313" key="4">
    <source>
        <dbReference type="EMBL" id="COW19378.1"/>
    </source>
</evidence>
<evidence type="ECO:0000313" key="10">
    <source>
        <dbReference type="Proteomes" id="UP000039021"/>
    </source>
</evidence>
<accession>A0A0U0RNB5</accession>
<evidence type="ECO:0000313" key="11">
    <source>
        <dbReference type="Proteomes" id="UP000044938"/>
    </source>
</evidence>
<dbReference type="Proteomes" id="UP000039021">
    <property type="component" value="Unassembled WGS sequence"/>
</dbReference>
<evidence type="ECO:0000313" key="5">
    <source>
        <dbReference type="EMBL" id="COW29497.1"/>
    </source>
</evidence>
<evidence type="ECO:0000313" key="3">
    <source>
        <dbReference type="EMBL" id="CFR81891.1"/>
    </source>
</evidence>
<protein>
    <submittedName>
        <fullName evidence="5">Uncharacterized protein</fullName>
    </submittedName>
</protein>
<dbReference type="Proteomes" id="UP000048289">
    <property type="component" value="Unassembled WGS sequence"/>
</dbReference>
<dbReference type="EMBL" id="CSBK01000293">
    <property type="protein sequence ID" value="COX22086.1"/>
    <property type="molecule type" value="Genomic_DNA"/>
</dbReference>
<proteinExistence type="predicted"/>
<evidence type="ECO:0000313" key="6">
    <source>
        <dbReference type="EMBL" id="COW68980.1"/>
    </source>
</evidence>
<dbReference type="EMBL" id="CSAD01000593">
    <property type="protein sequence ID" value="COW19378.1"/>
    <property type="molecule type" value="Genomic_DNA"/>
</dbReference>
<evidence type="ECO:0000313" key="1">
    <source>
        <dbReference type="EMBL" id="CFE44217.1"/>
    </source>
</evidence>
<gene>
    <name evidence="3" type="ORF">ERS007657_01990</name>
    <name evidence="4" type="ORF">ERS007679_03341</name>
    <name evidence="1" type="ORF">ERS007681_03582</name>
    <name evidence="2" type="ORF">ERS007688_03527</name>
    <name evidence="5" type="ORF">ERS007703_03305</name>
    <name evidence="6" type="ORF">ERS007720_03091</name>
    <name evidence="7" type="ORF">ERS007739_00891</name>
    <name evidence="8" type="ORF">ERS007741_04095</name>
</gene>
<reference evidence="7" key="1">
    <citation type="submission" date="2015-03" db="EMBL/GenBank/DDBJ databases">
        <authorList>
            <consortium name="Pathogen Informatics"/>
            <person name="Murphy D."/>
        </authorList>
    </citation>
    <scope>NUCLEOTIDE SEQUENCE</scope>
    <source>
        <strain evidence="7">N09902308</strain>
    </source>
</reference>
<dbReference type="Proteomes" id="UP000046680">
    <property type="component" value="Unassembled WGS sequence"/>
</dbReference>
<evidence type="ECO:0000313" key="9">
    <source>
        <dbReference type="Proteomes" id="UP000038802"/>
    </source>
</evidence>
<sequence>MLLRILLGRPSLKWMSLVEALTCTLGKTQQWS</sequence>
<evidence type="ECO:0000313" key="16">
    <source>
        <dbReference type="Proteomes" id="UP000048600"/>
    </source>
</evidence>
<evidence type="ECO:0000313" key="8">
    <source>
        <dbReference type="EMBL" id="COX27018.1"/>
    </source>
</evidence>
<dbReference type="EMBL" id="CFOH01000781">
    <property type="protein sequence ID" value="CFE69162.1"/>
    <property type="molecule type" value="Genomic_DNA"/>
</dbReference>
<dbReference type="AlphaFoldDB" id="A0A0U0RNB5"/>
<name>A0A0U0RNB5_MYCTX</name>
<dbReference type="Proteomes" id="UP000044938">
    <property type="component" value="Unassembled WGS sequence"/>
</dbReference>
<organism evidence="5 9">
    <name type="scientific">Mycobacterium tuberculosis</name>
    <dbReference type="NCBI Taxonomy" id="1773"/>
    <lineage>
        <taxon>Bacteria</taxon>
        <taxon>Bacillati</taxon>
        <taxon>Actinomycetota</taxon>
        <taxon>Actinomycetes</taxon>
        <taxon>Mycobacteriales</taxon>
        <taxon>Mycobacteriaceae</taxon>
        <taxon>Mycobacterium</taxon>
        <taxon>Mycobacterium tuberculosis complex</taxon>
    </lineage>
</organism>
<dbReference type="Proteomes" id="UP000048600">
    <property type="component" value="Unassembled WGS sequence"/>
</dbReference>
<dbReference type="EMBL" id="CFOE01000643">
    <property type="protein sequence ID" value="CFE44217.1"/>
    <property type="molecule type" value="Genomic_DNA"/>
</dbReference>
<dbReference type="EMBL" id="CSAE01000437">
    <property type="protein sequence ID" value="COW29497.1"/>
    <property type="molecule type" value="Genomic_DNA"/>
</dbReference>
<dbReference type="EMBL" id="CHKL01000754">
    <property type="protein sequence ID" value="COX27018.1"/>
    <property type="molecule type" value="Genomic_DNA"/>
</dbReference>
<dbReference type="Proteomes" id="UP000046947">
    <property type="component" value="Unassembled WGS sequence"/>
</dbReference>
<reference evidence="5" key="3">
    <citation type="submission" date="2015-03" db="EMBL/GenBank/DDBJ databases">
        <authorList>
            <person name="Murphy D."/>
        </authorList>
    </citation>
    <scope>NUCLEOTIDE SEQUENCE [LARGE SCALE GENOMIC DNA]</scope>
    <source>
        <strain evidence="5">K00500041</strain>
    </source>
</reference>
<evidence type="ECO:0000313" key="12">
    <source>
        <dbReference type="Proteomes" id="UP000045842"/>
    </source>
</evidence>
<dbReference type="Proteomes" id="UP000045842">
    <property type="component" value="Unassembled WGS sequence"/>
</dbReference>
<reference evidence="9 10" key="2">
    <citation type="submission" date="2015-03" db="EMBL/GenBank/DDBJ databases">
        <authorList>
            <consortium name="Pathogen Informatics"/>
        </authorList>
    </citation>
    <scope>NUCLEOTIDE SEQUENCE [LARGE SCALE GENOMIC DNA]</scope>
    <source>
        <strain evidence="3 13">C09601061</strain>
        <strain evidence="4 12">G09801536</strain>
        <strain evidence="1 15">G09901357</strain>
        <strain evidence="2 14">H09601792</strain>
        <strain evidence="9">K00500041</strain>
        <strain evidence="6 11">M09401471</strain>
        <strain evidence="10">N09902308</strain>
        <strain evidence="8 16">P00601463</strain>
    </source>
</reference>
<dbReference type="STRING" id="1806.RN08_3096"/>
<evidence type="ECO:0000313" key="2">
    <source>
        <dbReference type="EMBL" id="CFE69162.1"/>
    </source>
</evidence>